<dbReference type="EMBL" id="MBFU01000024">
    <property type="protein sequence ID" value="PWA03278.1"/>
    <property type="molecule type" value="Genomic_DNA"/>
</dbReference>
<evidence type="ECO:0000256" key="2">
    <source>
        <dbReference type="ARBA" id="ARBA00010028"/>
    </source>
</evidence>
<dbReference type="PANTHER" id="PTHR13264:SF5">
    <property type="entry name" value="PRE-MRNA-SPLICING FACTOR SYF2"/>
    <property type="match status" value="1"/>
</dbReference>
<dbReference type="InterPro" id="IPR013260">
    <property type="entry name" value="mRNA_splic_SYF2"/>
</dbReference>
<dbReference type="AlphaFoldDB" id="A0A2U1JE64"/>
<dbReference type="PROSITE" id="PS00354">
    <property type="entry name" value="HMGI_Y"/>
    <property type="match status" value="1"/>
</dbReference>
<evidence type="ECO:0000256" key="6">
    <source>
        <dbReference type="ARBA" id="ARBA00023187"/>
    </source>
</evidence>
<dbReference type="GO" id="GO:0006355">
    <property type="term" value="P:regulation of DNA-templated transcription"/>
    <property type="evidence" value="ECO:0007669"/>
    <property type="project" value="InterPro"/>
</dbReference>
<feature type="compositionally biased region" description="Basic and acidic residues" evidence="9">
    <location>
        <begin position="206"/>
        <end position="215"/>
    </location>
</feature>
<comment type="subunit">
    <text evidence="8">May be part of a spliceosome complex.</text>
</comment>
<sequence length="440" mass="50868">MGNTKRKSTIGTRSSKKTEKNIPEKQDDKNTSVQQTPVKRGRGRPRKSVIQNQTEQPDLVEEKPKKIDSTTNLDESIKKIKPIENVCEPTEQKDESKVNETAKQETKETKDESKVNETVKQETKETKDESKANEIVESNTKPEIKEEKDEQRHIIKKEDVLEKQSESTESELKEKTNKVVSNNEESESEGSSSDSDGSSDEDGVDICERQDLPEHLKERAKKLALLRQKMGAGVMENKKDVYKEFEKSKRNLKFEEKAAKRKKTAQELLFKQEVEESGENYERIRSWDYSIEDVERYNAKEDAKKENTVVGFADWNDVAQRKYNKLVNELKPDMESYNYQKNVTNMIKNLNPDVAPTEEDVSLLLESNISKPTEHAIEKLSKSIIDQQAKRNNLVKVPKDRDEDVTFINDRNAHFNRKISRAFDKYTKDIRDSFERGTAL</sequence>
<feature type="compositionally biased region" description="Basic and acidic residues" evidence="9">
    <location>
        <begin position="90"/>
        <end position="177"/>
    </location>
</feature>
<evidence type="ECO:0000256" key="5">
    <source>
        <dbReference type="ARBA" id="ARBA00022728"/>
    </source>
</evidence>
<dbReference type="PANTHER" id="PTHR13264">
    <property type="entry name" value="GCIP-INTERACTING PROTEIN P29"/>
    <property type="match status" value="1"/>
</dbReference>
<comment type="caution">
    <text evidence="10">The sequence shown here is derived from an EMBL/GenBank/DDBJ whole genome shotgun (WGS) entry which is preliminary data.</text>
</comment>
<dbReference type="InterPro" id="IPR000637">
    <property type="entry name" value="HMGI/Y_DNA-bd_CS"/>
</dbReference>
<keyword evidence="4 8" id="KW-0507">mRNA processing</keyword>
<keyword evidence="5 8" id="KW-0747">Spliceosome</keyword>
<dbReference type="Pfam" id="PF08231">
    <property type="entry name" value="SYF2"/>
    <property type="match status" value="1"/>
</dbReference>
<comment type="similarity">
    <text evidence="2 8">Belongs to the SYF2 family.</text>
</comment>
<proteinExistence type="inferred from homology"/>
<keyword evidence="7 8" id="KW-0539">Nucleus</keyword>
<keyword evidence="11" id="KW-1185">Reference proteome</keyword>
<evidence type="ECO:0000256" key="1">
    <source>
        <dbReference type="ARBA" id="ARBA00004123"/>
    </source>
</evidence>
<evidence type="ECO:0000256" key="4">
    <source>
        <dbReference type="ARBA" id="ARBA00022664"/>
    </source>
</evidence>
<evidence type="ECO:0000313" key="10">
    <source>
        <dbReference type="EMBL" id="PWA03278.1"/>
    </source>
</evidence>
<comment type="function">
    <text evidence="8">Involved in pre-mRNA splicing.</text>
</comment>
<comment type="subcellular location">
    <subcellularLocation>
        <location evidence="1 8">Nucleus</location>
    </subcellularLocation>
</comment>
<dbReference type="GO" id="GO:0000974">
    <property type="term" value="C:Prp19 complex"/>
    <property type="evidence" value="ECO:0007669"/>
    <property type="project" value="TreeGrafter"/>
</dbReference>
<dbReference type="GO" id="GO:0000398">
    <property type="term" value="P:mRNA splicing, via spliceosome"/>
    <property type="evidence" value="ECO:0007669"/>
    <property type="project" value="UniProtKB-UniRule"/>
</dbReference>
<evidence type="ECO:0000256" key="8">
    <source>
        <dbReference type="RuleBase" id="RU367148"/>
    </source>
</evidence>
<keyword evidence="6 8" id="KW-0508">mRNA splicing</keyword>
<gene>
    <name evidence="10" type="ORF">BB558_000601</name>
</gene>
<evidence type="ECO:0000256" key="7">
    <source>
        <dbReference type="ARBA" id="ARBA00023242"/>
    </source>
</evidence>
<evidence type="ECO:0000256" key="3">
    <source>
        <dbReference type="ARBA" id="ARBA00014745"/>
    </source>
</evidence>
<evidence type="ECO:0000256" key="9">
    <source>
        <dbReference type="SAM" id="MobiDB-lite"/>
    </source>
</evidence>
<reference evidence="10 11" key="1">
    <citation type="journal article" date="2018" name="MBio">
        <title>Comparative Genomics Reveals the Core Gene Toolbox for the Fungus-Insect Symbiosis.</title>
        <authorList>
            <person name="Wang Y."/>
            <person name="Stata M."/>
            <person name="Wang W."/>
            <person name="Stajich J.E."/>
            <person name="White M.M."/>
            <person name="Moncalvo J.M."/>
        </authorList>
    </citation>
    <scope>NUCLEOTIDE SEQUENCE [LARGE SCALE GENOMIC DNA]</scope>
    <source>
        <strain evidence="10 11">AUS-126-30</strain>
    </source>
</reference>
<dbReference type="Proteomes" id="UP000245591">
    <property type="component" value="Unassembled WGS sequence"/>
</dbReference>
<organism evidence="10 11">
    <name type="scientific">Smittium angustum</name>
    <dbReference type="NCBI Taxonomy" id="133377"/>
    <lineage>
        <taxon>Eukaryota</taxon>
        <taxon>Fungi</taxon>
        <taxon>Fungi incertae sedis</taxon>
        <taxon>Zoopagomycota</taxon>
        <taxon>Kickxellomycotina</taxon>
        <taxon>Harpellomycetes</taxon>
        <taxon>Harpellales</taxon>
        <taxon>Legeriomycetaceae</taxon>
        <taxon>Smittium</taxon>
    </lineage>
</organism>
<evidence type="ECO:0000313" key="11">
    <source>
        <dbReference type="Proteomes" id="UP000245591"/>
    </source>
</evidence>
<feature type="region of interest" description="Disordered" evidence="9">
    <location>
        <begin position="1"/>
        <end position="215"/>
    </location>
</feature>
<name>A0A2U1JE64_SMIAN</name>
<dbReference type="GO" id="GO:0071014">
    <property type="term" value="C:post-mRNA release spliceosomal complex"/>
    <property type="evidence" value="ECO:0007669"/>
    <property type="project" value="TreeGrafter"/>
</dbReference>
<dbReference type="GO" id="GO:0071013">
    <property type="term" value="C:catalytic step 2 spliceosome"/>
    <property type="evidence" value="ECO:0007669"/>
    <property type="project" value="TreeGrafter"/>
</dbReference>
<feature type="compositionally biased region" description="Low complexity" evidence="9">
    <location>
        <begin position="179"/>
        <end position="196"/>
    </location>
</feature>
<feature type="compositionally biased region" description="Basic and acidic residues" evidence="9">
    <location>
        <begin position="16"/>
        <end position="30"/>
    </location>
</feature>
<accession>A0A2U1JE64</accession>
<protein>
    <recommendedName>
        <fullName evidence="3 8">Pre-mRNA-splicing factor SYF2</fullName>
    </recommendedName>
</protein>